<reference evidence="1" key="2">
    <citation type="submission" date="2015-02" db="UniProtKB">
        <authorList>
            <consortium name="EnsemblMetazoa"/>
        </authorList>
    </citation>
    <scope>IDENTIFICATION</scope>
</reference>
<dbReference type="HOGENOM" id="CLU_360422_0_0_1"/>
<name>T1IH33_STRMM</name>
<reference evidence="2" key="1">
    <citation type="submission" date="2011-05" db="EMBL/GenBank/DDBJ databases">
        <authorList>
            <person name="Richards S.R."/>
            <person name="Qu J."/>
            <person name="Jiang H."/>
            <person name="Jhangiani S.N."/>
            <person name="Agravi P."/>
            <person name="Goodspeed R."/>
            <person name="Gross S."/>
            <person name="Mandapat C."/>
            <person name="Jackson L."/>
            <person name="Mathew T."/>
            <person name="Pu L."/>
            <person name="Thornton R."/>
            <person name="Saada N."/>
            <person name="Wilczek-Boney K.B."/>
            <person name="Lee S."/>
            <person name="Kovar C."/>
            <person name="Wu Y."/>
            <person name="Scherer S.E."/>
            <person name="Worley K.C."/>
            <person name="Muzny D.M."/>
            <person name="Gibbs R."/>
        </authorList>
    </citation>
    <scope>NUCLEOTIDE SEQUENCE</scope>
    <source>
        <strain evidence="2">Brora</strain>
    </source>
</reference>
<dbReference type="STRING" id="126957.T1IH33"/>
<evidence type="ECO:0000313" key="1">
    <source>
        <dbReference type="EnsemblMetazoa" id="SMAR000137-PA"/>
    </source>
</evidence>
<dbReference type="AlphaFoldDB" id="T1IH33"/>
<dbReference type="Gene3D" id="2.30.29.30">
    <property type="entry name" value="Pleckstrin-homology domain (PH domain)/Phosphotyrosine-binding domain (PTB)"/>
    <property type="match status" value="1"/>
</dbReference>
<sequence length="777" mass="89242">MRIGNRTWRDHVSPRTTSAPYYERFCWSTGCTEPLPVRLRRPTLVLIRYSGRAMRLGKRDVEGPTRIRTRGYLRQRMPRAIRPNLQVTGDSRLSLQIGEVVHVPLPTGHCPNHALVLLGDSGRETSRHDPGHHSLFKTVSSNHFDQCLLKTPGKLNPNWLWVFFTVVTSIKMDEYAQLVQAIDHDITRIEVHRDLLGQSAVQKTEGGNENLSENRWLTIAYRLLEKKQKDIEDTMRAIAAGTEAPPKISKTADTVRKRSRIELVERKLAKLNEKTLMRYNLNKEKLDLSMRYCENVIFKLLLSDSNGLRTVVQVSDKPGIPKPSSCTEKHLKEFFVNYSDCAPIGMYCETFDMFDTYVNEGKTKKNGNEFMIVANDLIRKAKKAANGDYIGSEVGQYASLVVETLKRLDKWKIEDDTITTASGSTSGIKCDGVIHQRNRKEYLLHLLIKPAFKEGVPEALSYYYRYTCEKIKTAKDPKITNCCHPAIIFFYDGYVLFLYGAVITHQVSVQPLIRPIDLMAVDALIEFSAVLYALDKSLGELDNFYDKEQEQIAHFPIIRYTNLEEYEFKRENMKNIVPAEEYMKIDYEDGEQVVRDCVDAHKLCAERGFAPRVKYHEDNKTYHVVICERFKGERFEGGRFSNEIKTQLRNVLDVLHEGGFVFGDLRPPNILMDEKSRVNLIDFDWSGRDGVDRYPELVNSQIVWPKGMNCGRRLLKSHKPDGVFVIERCKVQMEPKADSPFVFSVGDQDKKTFLSGSTEKHCRTWIQTLESAAPFYS</sequence>
<proteinExistence type="predicted"/>
<keyword evidence="2" id="KW-1185">Reference proteome</keyword>
<dbReference type="Gene3D" id="1.10.510.10">
    <property type="entry name" value="Transferase(Phosphotransferase) domain 1"/>
    <property type="match status" value="1"/>
</dbReference>
<dbReference type="EMBL" id="JH429682">
    <property type="status" value="NOT_ANNOTATED_CDS"/>
    <property type="molecule type" value="Genomic_DNA"/>
</dbReference>
<evidence type="ECO:0008006" key="3">
    <source>
        <dbReference type="Google" id="ProtNLM"/>
    </source>
</evidence>
<dbReference type="SUPFAM" id="SSF56112">
    <property type="entry name" value="Protein kinase-like (PK-like)"/>
    <property type="match status" value="1"/>
</dbReference>
<dbReference type="SUPFAM" id="SSF50729">
    <property type="entry name" value="PH domain-like"/>
    <property type="match status" value="1"/>
</dbReference>
<accession>T1IH33</accession>
<dbReference type="InterPro" id="IPR011993">
    <property type="entry name" value="PH-like_dom_sf"/>
</dbReference>
<evidence type="ECO:0000313" key="2">
    <source>
        <dbReference type="Proteomes" id="UP000014500"/>
    </source>
</evidence>
<dbReference type="PhylomeDB" id="T1IH33"/>
<dbReference type="eggNOG" id="ENOG502SAAM">
    <property type="taxonomic scope" value="Eukaryota"/>
</dbReference>
<dbReference type="EnsemblMetazoa" id="SMAR000137-RA">
    <property type="protein sequence ID" value="SMAR000137-PA"/>
    <property type="gene ID" value="SMAR000137"/>
</dbReference>
<organism evidence="1 2">
    <name type="scientific">Strigamia maritima</name>
    <name type="common">European centipede</name>
    <name type="synonym">Geophilus maritimus</name>
    <dbReference type="NCBI Taxonomy" id="126957"/>
    <lineage>
        <taxon>Eukaryota</taxon>
        <taxon>Metazoa</taxon>
        <taxon>Ecdysozoa</taxon>
        <taxon>Arthropoda</taxon>
        <taxon>Myriapoda</taxon>
        <taxon>Chilopoda</taxon>
        <taxon>Pleurostigmophora</taxon>
        <taxon>Geophilomorpha</taxon>
        <taxon>Linotaeniidae</taxon>
        <taxon>Strigamia</taxon>
    </lineage>
</organism>
<dbReference type="Proteomes" id="UP000014500">
    <property type="component" value="Unassembled WGS sequence"/>
</dbReference>
<dbReference type="InterPro" id="IPR011009">
    <property type="entry name" value="Kinase-like_dom_sf"/>
</dbReference>
<protein>
    <recommendedName>
        <fullName evidence="3">PH domain-containing protein</fullName>
    </recommendedName>
</protein>